<dbReference type="KEGG" id="hhy:Halhy_4678"/>
<keyword evidence="3" id="KW-1185">Reference proteome</keyword>
<feature type="region of interest" description="Disordered" evidence="1">
    <location>
        <begin position="1"/>
        <end position="56"/>
    </location>
</feature>
<protein>
    <submittedName>
        <fullName evidence="2">Uncharacterized protein</fullName>
    </submittedName>
</protein>
<sequence length="56" mass="5998">MGTTRGKIMLRVSQRCRMNVGDPNDRQSNLVEGVGDAHSSADPRKGKSGRSEGALL</sequence>
<evidence type="ECO:0000256" key="1">
    <source>
        <dbReference type="SAM" id="MobiDB-lite"/>
    </source>
</evidence>
<evidence type="ECO:0000313" key="2">
    <source>
        <dbReference type="EMBL" id="AEE52513.1"/>
    </source>
</evidence>
<reference key="2">
    <citation type="submission" date="2011-04" db="EMBL/GenBank/DDBJ databases">
        <title>Complete sequence of chromosome of Haliscomenobacter hydrossis DSM 1100.</title>
        <authorList>
            <consortium name="US DOE Joint Genome Institute (JGI-PGF)"/>
            <person name="Lucas S."/>
            <person name="Han J."/>
            <person name="Lapidus A."/>
            <person name="Bruce D."/>
            <person name="Goodwin L."/>
            <person name="Pitluck S."/>
            <person name="Peters L."/>
            <person name="Kyrpides N."/>
            <person name="Mavromatis K."/>
            <person name="Ivanova N."/>
            <person name="Ovchinnikova G."/>
            <person name="Pagani I."/>
            <person name="Daligault H."/>
            <person name="Detter J.C."/>
            <person name="Han C."/>
            <person name="Land M."/>
            <person name="Hauser L."/>
            <person name="Markowitz V."/>
            <person name="Cheng J.-F."/>
            <person name="Hugenholtz P."/>
            <person name="Woyke T."/>
            <person name="Wu D."/>
            <person name="Verbarg S."/>
            <person name="Frueling A."/>
            <person name="Brambilla E."/>
            <person name="Klenk H.-P."/>
            <person name="Eisen J.A."/>
        </authorList>
    </citation>
    <scope>NUCLEOTIDE SEQUENCE</scope>
    <source>
        <strain>DSM 1100</strain>
    </source>
</reference>
<gene>
    <name evidence="2" type="ordered locus">Halhy_4678</name>
</gene>
<evidence type="ECO:0000313" key="3">
    <source>
        <dbReference type="Proteomes" id="UP000008461"/>
    </source>
</evidence>
<name>F4KVQ6_HALH1</name>
<dbReference type="Proteomes" id="UP000008461">
    <property type="component" value="Chromosome"/>
</dbReference>
<proteinExistence type="predicted"/>
<organism evidence="2 3">
    <name type="scientific">Haliscomenobacter hydrossis (strain ATCC 27775 / DSM 1100 / LMG 10767 / O)</name>
    <dbReference type="NCBI Taxonomy" id="760192"/>
    <lineage>
        <taxon>Bacteria</taxon>
        <taxon>Pseudomonadati</taxon>
        <taxon>Bacteroidota</taxon>
        <taxon>Saprospiria</taxon>
        <taxon>Saprospirales</taxon>
        <taxon>Haliscomenobacteraceae</taxon>
        <taxon>Haliscomenobacter</taxon>
    </lineage>
</organism>
<dbReference type="EMBL" id="CP002691">
    <property type="protein sequence ID" value="AEE52513.1"/>
    <property type="molecule type" value="Genomic_DNA"/>
</dbReference>
<accession>F4KVQ6</accession>
<reference evidence="2 3" key="1">
    <citation type="journal article" date="2011" name="Stand. Genomic Sci.">
        <title>Complete genome sequence of Haliscomenobacter hydrossis type strain (O).</title>
        <authorList>
            <consortium name="US DOE Joint Genome Institute (JGI-PGF)"/>
            <person name="Daligault H."/>
            <person name="Lapidus A."/>
            <person name="Zeytun A."/>
            <person name="Nolan M."/>
            <person name="Lucas S."/>
            <person name="Del Rio T.G."/>
            <person name="Tice H."/>
            <person name="Cheng J.F."/>
            <person name="Tapia R."/>
            <person name="Han C."/>
            <person name="Goodwin L."/>
            <person name="Pitluck S."/>
            <person name="Liolios K."/>
            <person name="Pagani I."/>
            <person name="Ivanova N."/>
            <person name="Huntemann M."/>
            <person name="Mavromatis K."/>
            <person name="Mikhailova N."/>
            <person name="Pati A."/>
            <person name="Chen A."/>
            <person name="Palaniappan K."/>
            <person name="Land M."/>
            <person name="Hauser L."/>
            <person name="Brambilla E.M."/>
            <person name="Rohde M."/>
            <person name="Verbarg S."/>
            <person name="Goker M."/>
            <person name="Bristow J."/>
            <person name="Eisen J.A."/>
            <person name="Markowitz V."/>
            <person name="Hugenholtz P."/>
            <person name="Kyrpides N.C."/>
            <person name="Klenk H.P."/>
            <person name="Woyke T."/>
        </authorList>
    </citation>
    <scope>NUCLEOTIDE SEQUENCE [LARGE SCALE GENOMIC DNA]</scope>
    <source>
        <strain evidence="3">ATCC 27775 / DSM 1100 / LMG 10767 / O</strain>
    </source>
</reference>
<dbReference type="AlphaFoldDB" id="F4KVQ6"/>
<dbReference type="HOGENOM" id="CLU_3007968_0_0_10"/>